<dbReference type="Proteomes" id="UP000266673">
    <property type="component" value="Unassembled WGS sequence"/>
</dbReference>
<feature type="binding site" evidence="1">
    <location>
        <position position="57"/>
    </location>
    <ligand>
        <name>ATP</name>
        <dbReference type="ChEBI" id="CHEBI:30616"/>
    </ligand>
</feature>
<keyword evidence="1" id="KW-0547">Nucleotide-binding</keyword>
<keyword evidence="4" id="KW-1185">Reference proteome</keyword>
<dbReference type="Gene3D" id="1.10.510.10">
    <property type="entry name" value="Transferase(Phosphotransferase) domain 1"/>
    <property type="match status" value="2"/>
</dbReference>
<protein>
    <submittedName>
        <fullName evidence="3">Kinase-like domain-containing protein</fullName>
    </submittedName>
</protein>
<dbReference type="OrthoDB" id="2360412at2759"/>
<proteinExistence type="predicted"/>
<sequence>MSDPSIYIQWVENAISKQLINYFDYSEFSNHEKIGAGGFSTVVKAEWKSCELTVALKSIKFDTEWKEMKMLVKELQLLQRVSFHPKINHFYESNGNYKMVLQFANNGNLRDYLARKFSTLQWEDKFRIAREIAKGLEFIHANKIVHKDLHPKNILVHDDKMMIADFGLSKVLTVDIPGSNSNMEGMPAFIDPQCLKNSGYKRTTKSDIYSFGVILWEISSGHKPFPKLSRAQTAIKIFQDVRETPVGGTPPQYEQLYKQCWDVDPNKRPDIKEVLSLLTQLTIEPTVFRENIEKPLEGSLKKATLNHAIDSYNYNEFSEFTNIAEGLFSSVCKCIWKERGLTVALKCLKVDDKYLDENIVRGFIEMLKFLRKFNHTNIIKFYGITKNPSSGYYSMILPFADKGDLRDYLEKEFSKLDWNRKLCMAKEISEGLCYLHEKNITHGNLHSKNILVCGDKMIVAGFGISKQVDESFSASIAQGMSAYIDPQCFRDPNHKRDKKSDTYSLGVILWEISSGNPPFKSIDIGFSITIHVFNGGREASVEGTPPQYEQIYKQCWDDNPIMRPDIALVLGNLSQIIDA</sequence>
<evidence type="ECO:0000256" key="1">
    <source>
        <dbReference type="PROSITE-ProRule" id="PRU10141"/>
    </source>
</evidence>
<name>A0A397VTD8_9GLOM</name>
<dbReference type="PANTHER" id="PTHR44329">
    <property type="entry name" value="SERINE/THREONINE-PROTEIN KINASE TNNI3K-RELATED"/>
    <property type="match status" value="1"/>
</dbReference>
<keyword evidence="1" id="KW-0067">ATP-binding</keyword>
<dbReference type="InterPro" id="IPR017441">
    <property type="entry name" value="Protein_kinase_ATP_BS"/>
</dbReference>
<dbReference type="PROSITE" id="PS50011">
    <property type="entry name" value="PROTEIN_KINASE_DOM"/>
    <property type="match status" value="2"/>
</dbReference>
<evidence type="ECO:0000313" key="4">
    <source>
        <dbReference type="Proteomes" id="UP000266673"/>
    </source>
</evidence>
<dbReference type="GO" id="GO:0005524">
    <property type="term" value="F:ATP binding"/>
    <property type="evidence" value="ECO:0007669"/>
    <property type="project" value="UniProtKB-UniRule"/>
</dbReference>
<gene>
    <name evidence="3" type="ORF">C2G38_2242104</name>
</gene>
<keyword evidence="3" id="KW-0808">Transferase</keyword>
<evidence type="ECO:0000259" key="2">
    <source>
        <dbReference type="PROSITE" id="PS50011"/>
    </source>
</evidence>
<dbReference type="SUPFAM" id="SSF56112">
    <property type="entry name" value="Protein kinase-like (PK-like)"/>
    <property type="match status" value="2"/>
</dbReference>
<dbReference type="AlphaFoldDB" id="A0A397VTD8"/>
<keyword evidence="3" id="KW-0418">Kinase</keyword>
<feature type="domain" description="Protein kinase" evidence="2">
    <location>
        <begin position="28"/>
        <end position="287"/>
    </location>
</feature>
<dbReference type="GO" id="GO:0004674">
    <property type="term" value="F:protein serine/threonine kinase activity"/>
    <property type="evidence" value="ECO:0007669"/>
    <property type="project" value="TreeGrafter"/>
</dbReference>
<accession>A0A397VTD8</accession>
<dbReference type="InterPro" id="IPR000719">
    <property type="entry name" value="Prot_kinase_dom"/>
</dbReference>
<reference evidence="3 4" key="1">
    <citation type="submission" date="2018-06" db="EMBL/GenBank/DDBJ databases">
        <title>Comparative genomics reveals the genomic features of Rhizophagus irregularis, R. cerebriforme, R. diaphanum and Gigaspora rosea, and their symbiotic lifestyle signature.</title>
        <authorList>
            <person name="Morin E."/>
            <person name="San Clemente H."/>
            <person name="Chen E.C.H."/>
            <person name="De La Providencia I."/>
            <person name="Hainaut M."/>
            <person name="Kuo A."/>
            <person name="Kohler A."/>
            <person name="Murat C."/>
            <person name="Tang N."/>
            <person name="Roy S."/>
            <person name="Loubradou J."/>
            <person name="Henrissat B."/>
            <person name="Grigoriev I.V."/>
            <person name="Corradi N."/>
            <person name="Roux C."/>
            <person name="Martin F.M."/>
        </authorList>
    </citation>
    <scope>NUCLEOTIDE SEQUENCE [LARGE SCALE GENOMIC DNA]</scope>
    <source>
        <strain evidence="3 4">DAOM 194757</strain>
    </source>
</reference>
<evidence type="ECO:0000313" key="3">
    <source>
        <dbReference type="EMBL" id="RIB24269.1"/>
    </source>
</evidence>
<dbReference type="InterPro" id="IPR011009">
    <property type="entry name" value="Kinase-like_dom_sf"/>
</dbReference>
<dbReference type="InterPro" id="IPR001245">
    <property type="entry name" value="Ser-Thr/Tyr_kinase_cat_dom"/>
</dbReference>
<dbReference type="PROSITE" id="PS00107">
    <property type="entry name" value="PROTEIN_KINASE_ATP"/>
    <property type="match status" value="1"/>
</dbReference>
<dbReference type="EMBL" id="QKWP01000223">
    <property type="protein sequence ID" value="RIB24269.1"/>
    <property type="molecule type" value="Genomic_DNA"/>
</dbReference>
<organism evidence="3 4">
    <name type="scientific">Gigaspora rosea</name>
    <dbReference type="NCBI Taxonomy" id="44941"/>
    <lineage>
        <taxon>Eukaryota</taxon>
        <taxon>Fungi</taxon>
        <taxon>Fungi incertae sedis</taxon>
        <taxon>Mucoromycota</taxon>
        <taxon>Glomeromycotina</taxon>
        <taxon>Glomeromycetes</taxon>
        <taxon>Diversisporales</taxon>
        <taxon>Gigasporaceae</taxon>
        <taxon>Gigaspora</taxon>
    </lineage>
</organism>
<dbReference type="InterPro" id="IPR051681">
    <property type="entry name" value="Ser/Thr_Kinases-Pseudokinases"/>
</dbReference>
<dbReference type="STRING" id="44941.A0A397VTD8"/>
<dbReference type="Pfam" id="PF07714">
    <property type="entry name" value="PK_Tyr_Ser-Thr"/>
    <property type="match status" value="2"/>
</dbReference>
<dbReference type="PRINTS" id="PR00109">
    <property type="entry name" value="TYRKINASE"/>
</dbReference>
<comment type="caution">
    <text evidence="3">The sequence shown here is derived from an EMBL/GenBank/DDBJ whole genome shotgun (WGS) entry which is preliminary data.</text>
</comment>
<feature type="domain" description="Protein kinase" evidence="2">
    <location>
        <begin position="317"/>
        <end position="577"/>
    </location>
</feature>